<evidence type="ECO:0000256" key="1">
    <source>
        <dbReference type="ARBA" id="ARBA00004651"/>
    </source>
</evidence>
<evidence type="ECO:0000313" key="12">
    <source>
        <dbReference type="EMBL" id="EHL10149.1"/>
    </source>
</evidence>
<keyword evidence="2" id="KW-0813">Transport</keyword>
<keyword evidence="6" id="KW-0067">ATP-binding</keyword>
<comment type="caution">
    <text evidence="12">The sequence shown here is derived from an EMBL/GenBank/DDBJ whole genome shotgun (WGS) entry which is preliminary data.</text>
</comment>
<dbReference type="HOGENOM" id="CLU_000604_84_9_9"/>
<feature type="transmembrane region" description="Helical" evidence="9">
    <location>
        <begin position="246"/>
        <end position="264"/>
    </location>
</feature>
<dbReference type="SUPFAM" id="SSF52540">
    <property type="entry name" value="P-loop containing nucleoside triphosphate hydrolases"/>
    <property type="match status" value="1"/>
</dbReference>
<evidence type="ECO:0000256" key="4">
    <source>
        <dbReference type="ARBA" id="ARBA00022692"/>
    </source>
</evidence>
<keyword evidence="5" id="KW-0547">Nucleotide-binding</keyword>
<evidence type="ECO:0000259" key="10">
    <source>
        <dbReference type="PROSITE" id="PS50893"/>
    </source>
</evidence>
<feature type="domain" description="ABC transporter" evidence="10">
    <location>
        <begin position="336"/>
        <end position="569"/>
    </location>
</feature>
<dbReference type="InterPro" id="IPR011527">
    <property type="entry name" value="ABC1_TM_dom"/>
</dbReference>
<dbReference type="Gene3D" id="3.40.50.300">
    <property type="entry name" value="P-loop containing nucleotide triphosphate hydrolases"/>
    <property type="match status" value="1"/>
</dbReference>
<proteinExistence type="predicted"/>
<keyword evidence="13" id="KW-1185">Reference proteome</keyword>
<evidence type="ECO:0000313" key="13">
    <source>
        <dbReference type="Proteomes" id="UP000018461"/>
    </source>
</evidence>
<evidence type="ECO:0000256" key="2">
    <source>
        <dbReference type="ARBA" id="ARBA00022448"/>
    </source>
</evidence>
<dbReference type="STRING" id="796943.HMPREF9625_01149"/>
<dbReference type="GO" id="GO:0005886">
    <property type="term" value="C:plasma membrane"/>
    <property type="evidence" value="ECO:0007669"/>
    <property type="project" value="UniProtKB-SubCell"/>
</dbReference>
<dbReference type="Proteomes" id="UP000018461">
    <property type="component" value="Unassembled WGS sequence"/>
</dbReference>
<dbReference type="EMBL" id="AFZC02000001">
    <property type="protein sequence ID" value="EHL10149.1"/>
    <property type="molecule type" value="Genomic_DNA"/>
</dbReference>
<dbReference type="RefSeq" id="WP_009535005.1">
    <property type="nucleotide sequence ID" value="NZ_KE148312.1"/>
</dbReference>
<keyword evidence="7 9" id="KW-1133">Transmembrane helix</keyword>
<evidence type="ECO:0000256" key="3">
    <source>
        <dbReference type="ARBA" id="ARBA00022475"/>
    </source>
</evidence>
<dbReference type="PANTHER" id="PTHR24221:SF654">
    <property type="entry name" value="ATP-BINDING CASSETTE SUB-FAMILY B MEMBER 6"/>
    <property type="match status" value="1"/>
</dbReference>
<dbReference type="InterPro" id="IPR027417">
    <property type="entry name" value="P-loop_NTPase"/>
</dbReference>
<dbReference type="InterPro" id="IPR017871">
    <property type="entry name" value="ABC_transporter-like_CS"/>
</dbReference>
<dbReference type="InterPro" id="IPR003593">
    <property type="entry name" value="AAA+_ATPase"/>
</dbReference>
<keyword evidence="3" id="KW-1003">Cell membrane</keyword>
<organism evidence="12 13">
    <name type="scientific">Oribacterium parvum ACB1</name>
    <dbReference type="NCBI Taxonomy" id="796943"/>
    <lineage>
        <taxon>Bacteria</taxon>
        <taxon>Bacillati</taxon>
        <taxon>Bacillota</taxon>
        <taxon>Clostridia</taxon>
        <taxon>Lachnospirales</taxon>
        <taxon>Lachnospiraceae</taxon>
        <taxon>Oribacterium</taxon>
    </lineage>
</organism>
<comment type="subcellular location">
    <subcellularLocation>
        <location evidence="1">Cell membrane</location>
        <topology evidence="1">Multi-pass membrane protein</topology>
    </subcellularLocation>
</comment>
<feature type="transmembrane region" description="Helical" evidence="9">
    <location>
        <begin position="270"/>
        <end position="292"/>
    </location>
</feature>
<dbReference type="PROSITE" id="PS00211">
    <property type="entry name" value="ABC_TRANSPORTER_1"/>
    <property type="match status" value="1"/>
</dbReference>
<keyword evidence="8 9" id="KW-0472">Membrane</keyword>
<dbReference type="Gene3D" id="1.20.1560.10">
    <property type="entry name" value="ABC transporter type 1, transmembrane domain"/>
    <property type="match status" value="1"/>
</dbReference>
<evidence type="ECO:0000256" key="7">
    <source>
        <dbReference type="ARBA" id="ARBA00022989"/>
    </source>
</evidence>
<evidence type="ECO:0000256" key="6">
    <source>
        <dbReference type="ARBA" id="ARBA00022840"/>
    </source>
</evidence>
<dbReference type="FunFam" id="3.40.50.300:FF:000221">
    <property type="entry name" value="Multidrug ABC transporter ATP-binding protein"/>
    <property type="match status" value="1"/>
</dbReference>
<dbReference type="PATRIC" id="fig|796943.3.peg.1583"/>
<keyword evidence="4 9" id="KW-0812">Transmembrane</keyword>
<dbReference type="AlphaFoldDB" id="G9WP66"/>
<feature type="transmembrane region" description="Helical" evidence="9">
    <location>
        <begin position="65"/>
        <end position="86"/>
    </location>
</feature>
<dbReference type="Pfam" id="PF00005">
    <property type="entry name" value="ABC_tran"/>
    <property type="match status" value="1"/>
</dbReference>
<accession>G9WP66</accession>
<sequence length="585" mass="64947">MHKNREKPIKLLLTWAGSDKWYLFASVFCAFLSGLFVIGPYVGIYHLMDAVLLGTLTRKGLTDCIVLISVTTVFRMVLLGLSGVLSHKGAYNALFRVRCMIIEKLAKVPLGYVSERSTGEIKTVLNENIEKLELCLAHNIPELVSYLTGPVVIFIYLMTVNIPLALISLIPLFLDIPVMMAVFQKMSALLPESNASLADFNSVMVEYVRGMRLIKAYRMGSKSFKKFREAILDENRAWNKIAKKTAPLYAVFILLLESGLLLLVPLGGRLFLRGSIPASVFLLFSYIGSLYLTELLPLQQLSGNFAQAFSGMSKVKEILALPTFEGGDDFPESHDIRLKNVRFSYDGKINVLENANLSIRDGEKIAVVGASGAGKSTVAALIARFHDVDEGEVLIGGKNVKSIHYETLLQHISLVFQKTFLTRDSVFDNIRMGKDASLTEVREAARKAQIDDFIMSLPDGYDTKVGSYGSRFSGGEKQRIAIARAIFKNAPILILDEATSAADPENQMEIDKAIKNLCKGKTVIIIAHRLSVVGMCDRVVVVENHTISDIGTHDELLTRNRTYRKSWESYEAARNIRYGKGGDIR</sequence>
<evidence type="ECO:0000256" key="5">
    <source>
        <dbReference type="ARBA" id="ARBA00022741"/>
    </source>
</evidence>
<evidence type="ECO:0000259" key="11">
    <source>
        <dbReference type="PROSITE" id="PS50929"/>
    </source>
</evidence>
<feature type="transmembrane region" description="Helical" evidence="9">
    <location>
        <begin position="21"/>
        <end position="45"/>
    </location>
</feature>
<reference evidence="12" key="1">
    <citation type="submission" date="2011-08" db="EMBL/GenBank/DDBJ databases">
        <authorList>
            <consortium name="The Broad Institute Genome Sequencing Platform"/>
            <person name="Earl A."/>
            <person name="Ward D."/>
            <person name="Feldgarden M."/>
            <person name="Gevers D."/>
            <person name="Sizova M."/>
            <person name="Hazen A."/>
            <person name="Epstein S."/>
            <person name="Young S.K."/>
            <person name="Zeng Q."/>
            <person name="Gargeya S."/>
            <person name="Fitzgerald M."/>
            <person name="Haas B."/>
            <person name="Abouelleil A."/>
            <person name="Alvarado L."/>
            <person name="Arachchi H.M."/>
            <person name="Berlin A."/>
            <person name="Brown A."/>
            <person name="Chapman S.B."/>
            <person name="Chen Z."/>
            <person name="Dunbar C."/>
            <person name="Freedman E."/>
            <person name="Gearin G."/>
            <person name="Gellesch M."/>
            <person name="Goldberg J."/>
            <person name="Griggs A."/>
            <person name="Gujja S."/>
            <person name="Heiman D."/>
            <person name="Howarth C."/>
            <person name="Larson L."/>
            <person name="Lui A."/>
            <person name="MacDonald P.J.P."/>
            <person name="Montmayeur A."/>
            <person name="Murphy C."/>
            <person name="Neiman D."/>
            <person name="Pearson M."/>
            <person name="Priest M."/>
            <person name="Roberts A."/>
            <person name="Saif S."/>
            <person name="Shea T."/>
            <person name="Shenoy N."/>
            <person name="Sisk P."/>
            <person name="Stolte C."/>
            <person name="Sykes S."/>
            <person name="Wortman J."/>
            <person name="Nusbaum C."/>
            <person name="Birren B."/>
        </authorList>
    </citation>
    <scope>NUCLEOTIDE SEQUENCE</scope>
    <source>
        <strain evidence="12">ACB1</strain>
    </source>
</reference>
<dbReference type="SMART" id="SM00382">
    <property type="entry name" value="AAA"/>
    <property type="match status" value="1"/>
</dbReference>
<reference evidence="12" key="2">
    <citation type="submission" date="2013-03" db="EMBL/GenBank/DDBJ databases">
        <title>The Genome Sequence of Oribacterium sp. ACB1.</title>
        <authorList>
            <consortium name="The Broad Institute Genomics Platform"/>
            <consortium name="The Broad Institute Genome Sequencing Center for Infectious Disease"/>
            <person name="Earl A."/>
            <person name="Ward D."/>
            <person name="Feldgarden M."/>
            <person name="Gevers D."/>
            <person name="Sizova M."/>
            <person name="Hazen A."/>
            <person name="Epstein S."/>
            <person name="Walker B."/>
            <person name="Young S."/>
            <person name="Zeng Q."/>
            <person name="Gargeya S."/>
            <person name="Fitzgerald M."/>
            <person name="Haas B."/>
            <person name="Abouelleil A."/>
            <person name="Allen A.W."/>
            <person name="Alvarado L."/>
            <person name="Arachchi H.M."/>
            <person name="Berlin A.M."/>
            <person name="Chapman S.B."/>
            <person name="Gainer-Dewar J."/>
            <person name="Goldberg J."/>
            <person name="Griggs A."/>
            <person name="Gujja S."/>
            <person name="Hansen M."/>
            <person name="Howarth C."/>
            <person name="Imamovic A."/>
            <person name="Ireland A."/>
            <person name="Larimer J."/>
            <person name="McCowan C."/>
            <person name="Murphy C."/>
            <person name="Pearson M."/>
            <person name="Poon T.W."/>
            <person name="Priest M."/>
            <person name="Roberts A."/>
            <person name="Saif S."/>
            <person name="Shea T."/>
            <person name="Sisk P."/>
            <person name="Sykes S."/>
            <person name="Wortman J."/>
            <person name="Nusbaum C."/>
            <person name="Birren B."/>
        </authorList>
    </citation>
    <scope>NUCLEOTIDE SEQUENCE [LARGE SCALE GENOMIC DNA]</scope>
    <source>
        <strain evidence="12">ACB1</strain>
    </source>
</reference>
<dbReference type="InterPro" id="IPR003439">
    <property type="entry name" value="ABC_transporter-like_ATP-bd"/>
</dbReference>
<protein>
    <recommendedName>
        <fullName evidence="14">ABC transporter</fullName>
    </recommendedName>
</protein>
<dbReference type="GO" id="GO:0140359">
    <property type="term" value="F:ABC-type transporter activity"/>
    <property type="evidence" value="ECO:0007669"/>
    <property type="project" value="InterPro"/>
</dbReference>
<dbReference type="InterPro" id="IPR036640">
    <property type="entry name" value="ABC1_TM_sf"/>
</dbReference>
<feature type="domain" description="ABC transmembrane type-1" evidence="11">
    <location>
        <begin position="24"/>
        <end position="307"/>
    </location>
</feature>
<dbReference type="GO" id="GO:0005524">
    <property type="term" value="F:ATP binding"/>
    <property type="evidence" value="ECO:0007669"/>
    <property type="project" value="UniProtKB-KW"/>
</dbReference>
<dbReference type="PANTHER" id="PTHR24221">
    <property type="entry name" value="ATP-BINDING CASSETTE SUB-FAMILY B"/>
    <property type="match status" value="1"/>
</dbReference>
<dbReference type="SUPFAM" id="SSF90123">
    <property type="entry name" value="ABC transporter transmembrane region"/>
    <property type="match status" value="1"/>
</dbReference>
<evidence type="ECO:0008006" key="14">
    <source>
        <dbReference type="Google" id="ProtNLM"/>
    </source>
</evidence>
<dbReference type="GO" id="GO:0016887">
    <property type="term" value="F:ATP hydrolysis activity"/>
    <property type="evidence" value="ECO:0007669"/>
    <property type="project" value="InterPro"/>
</dbReference>
<dbReference type="Pfam" id="PF00664">
    <property type="entry name" value="ABC_membrane"/>
    <property type="match status" value="1"/>
</dbReference>
<evidence type="ECO:0000256" key="8">
    <source>
        <dbReference type="ARBA" id="ARBA00023136"/>
    </source>
</evidence>
<dbReference type="PROSITE" id="PS50929">
    <property type="entry name" value="ABC_TM1F"/>
    <property type="match status" value="1"/>
</dbReference>
<dbReference type="PROSITE" id="PS50893">
    <property type="entry name" value="ABC_TRANSPORTER_2"/>
    <property type="match status" value="1"/>
</dbReference>
<evidence type="ECO:0000256" key="9">
    <source>
        <dbReference type="SAM" id="Phobius"/>
    </source>
</evidence>
<dbReference type="InterPro" id="IPR039421">
    <property type="entry name" value="Type_1_exporter"/>
</dbReference>
<gene>
    <name evidence="12" type="ORF">HMPREF9625_01149</name>
</gene>
<name>G9WP66_9FIRM</name>